<dbReference type="InterPro" id="IPR035919">
    <property type="entry name" value="EAL_sf"/>
</dbReference>
<dbReference type="EMBL" id="JBHTMK010000005">
    <property type="protein sequence ID" value="MFD1364455.1"/>
    <property type="molecule type" value="Genomic_DNA"/>
</dbReference>
<feature type="domain" description="EAL" evidence="2">
    <location>
        <begin position="339"/>
        <end position="592"/>
    </location>
</feature>
<evidence type="ECO:0000259" key="3">
    <source>
        <dbReference type="PROSITE" id="PS50887"/>
    </source>
</evidence>
<dbReference type="SMART" id="SM00052">
    <property type="entry name" value="EAL"/>
    <property type="match status" value="1"/>
</dbReference>
<dbReference type="SMART" id="SM00267">
    <property type="entry name" value="GGDEF"/>
    <property type="match status" value="1"/>
</dbReference>
<dbReference type="PROSITE" id="PS50887">
    <property type="entry name" value="GGDEF"/>
    <property type="match status" value="1"/>
</dbReference>
<feature type="domain" description="GGDEF" evidence="3">
    <location>
        <begin position="202"/>
        <end position="331"/>
    </location>
</feature>
<keyword evidence="5" id="KW-1185">Reference proteome</keyword>
<feature type="transmembrane region" description="Helical" evidence="1">
    <location>
        <begin position="78"/>
        <end position="97"/>
    </location>
</feature>
<dbReference type="Gene3D" id="3.30.70.270">
    <property type="match status" value="1"/>
</dbReference>
<keyword evidence="1" id="KW-1133">Transmembrane helix</keyword>
<dbReference type="Gene3D" id="3.20.20.450">
    <property type="entry name" value="EAL domain"/>
    <property type="match status" value="1"/>
</dbReference>
<dbReference type="InterPro" id="IPR000160">
    <property type="entry name" value="GGDEF_dom"/>
</dbReference>
<feature type="transmembrane region" description="Helical" evidence="1">
    <location>
        <begin position="25"/>
        <end position="47"/>
    </location>
</feature>
<dbReference type="CDD" id="cd01948">
    <property type="entry name" value="EAL"/>
    <property type="match status" value="1"/>
</dbReference>
<proteinExistence type="predicted"/>
<sequence length="610" mass="64323">MSTEPGTSRADRMISGIGRSSDPTFVLPCLTAVYAVVCALALLPGWLSAGQPAIAAAGAVSAAATVGLRRARRLPPRIVHTVLGVLPVIVAWLTLAAGGGVDSASFCFLNVFVTAFAAMFLHRRAFVAHLTWCLASCGTALSLTDLGNRENGYFVLVLAITMTVSGLLLGGLVRDVWSAATHDPLTGLLNEQGLRAAMNATGPGLLVTCDIDRFSDINAAVGRDGGDQVLTHVAATIRRLWPDAMLARPAGDVFAAYVPGITSDIHVEDIVEQAQRLHQVYIVKGLPVDVTVTAGAVVHDDTDPSTALRRAAAAVSRARLDNVACQLWTTALDDEHRDDLHLLADLRAGLRRGELLLHFQPQVAAHTHHVVAAEALVRWQHPTRGLLGPAAFLPAAERSPLMNELTDHVLAEATRRAAGWHAGGFAVPVSVNISARSLTDHALPERIAAHLATSGLPAHLLTVEITETAVMSRPDQAAHLLERIRALGVRVSIDDFGTGNTSLALLTDLPLDEVKLDRKFVAAATAQPRAAAVVTGIAELAQRLGLHTVAEGVEDTATSALLDTVGFDLQQGYLHARPEPAADFLTRLREPRSATVSPLACPAAADPAAP</sequence>
<keyword evidence="1" id="KW-0472">Membrane</keyword>
<reference evidence="5" key="1">
    <citation type="journal article" date="2019" name="Int. J. Syst. Evol. Microbiol.">
        <title>The Global Catalogue of Microorganisms (GCM) 10K type strain sequencing project: providing services to taxonomists for standard genome sequencing and annotation.</title>
        <authorList>
            <consortium name="The Broad Institute Genomics Platform"/>
            <consortium name="The Broad Institute Genome Sequencing Center for Infectious Disease"/>
            <person name="Wu L."/>
            <person name="Ma J."/>
        </authorList>
    </citation>
    <scope>NUCLEOTIDE SEQUENCE [LARGE SCALE GENOMIC DNA]</scope>
    <source>
        <strain evidence="5">CCM 7526</strain>
    </source>
</reference>
<dbReference type="SUPFAM" id="SSF141868">
    <property type="entry name" value="EAL domain-like"/>
    <property type="match status" value="1"/>
</dbReference>
<evidence type="ECO:0000313" key="4">
    <source>
        <dbReference type="EMBL" id="MFD1364455.1"/>
    </source>
</evidence>
<dbReference type="PANTHER" id="PTHR33121">
    <property type="entry name" value="CYCLIC DI-GMP PHOSPHODIESTERASE PDEF"/>
    <property type="match status" value="1"/>
</dbReference>
<organism evidence="4 5">
    <name type="scientific">Actinoplanes sichuanensis</name>
    <dbReference type="NCBI Taxonomy" id="512349"/>
    <lineage>
        <taxon>Bacteria</taxon>
        <taxon>Bacillati</taxon>
        <taxon>Actinomycetota</taxon>
        <taxon>Actinomycetes</taxon>
        <taxon>Micromonosporales</taxon>
        <taxon>Micromonosporaceae</taxon>
        <taxon>Actinoplanes</taxon>
    </lineage>
</organism>
<feature type="transmembrane region" description="Helical" evidence="1">
    <location>
        <begin position="53"/>
        <end position="71"/>
    </location>
</feature>
<dbReference type="InterPro" id="IPR001633">
    <property type="entry name" value="EAL_dom"/>
</dbReference>
<dbReference type="PROSITE" id="PS50883">
    <property type="entry name" value="EAL"/>
    <property type="match status" value="1"/>
</dbReference>
<gene>
    <name evidence="4" type="ORF">ACFQ5G_03740</name>
</gene>
<evidence type="ECO:0000313" key="5">
    <source>
        <dbReference type="Proteomes" id="UP001597183"/>
    </source>
</evidence>
<dbReference type="Pfam" id="PF00990">
    <property type="entry name" value="GGDEF"/>
    <property type="match status" value="1"/>
</dbReference>
<dbReference type="InterPro" id="IPR029787">
    <property type="entry name" value="Nucleotide_cyclase"/>
</dbReference>
<dbReference type="RefSeq" id="WP_378078247.1">
    <property type="nucleotide sequence ID" value="NZ_JBHTMK010000005.1"/>
</dbReference>
<dbReference type="Pfam" id="PF00563">
    <property type="entry name" value="EAL"/>
    <property type="match status" value="1"/>
</dbReference>
<evidence type="ECO:0000259" key="2">
    <source>
        <dbReference type="PROSITE" id="PS50883"/>
    </source>
</evidence>
<comment type="caution">
    <text evidence="4">The sequence shown here is derived from an EMBL/GenBank/DDBJ whole genome shotgun (WGS) entry which is preliminary data.</text>
</comment>
<feature type="transmembrane region" description="Helical" evidence="1">
    <location>
        <begin position="126"/>
        <end position="147"/>
    </location>
</feature>
<dbReference type="CDD" id="cd01949">
    <property type="entry name" value="GGDEF"/>
    <property type="match status" value="1"/>
</dbReference>
<name>A0ABW4A1W8_9ACTN</name>
<dbReference type="SUPFAM" id="SSF55073">
    <property type="entry name" value="Nucleotide cyclase"/>
    <property type="match status" value="1"/>
</dbReference>
<accession>A0ABW4A1W8</accession>
<dbReference type="PANTHER" id="PTHR33121:SF79">
    <property type="entry name" value="CYCLIC DI-GMP PHOSPHODIESTERASE PDED-RELATED"/>
    <property type="match status" value="1"/>
</dbReference>
<evidence type="ECO:0000256" key="1">
    <source>
        <dbReference type="SAM" id="Phobius"/>
    </source>
</evidence>
<feature type="transmembrane region" description="Helical" evidence="1">
    <location>
        <begin position="153"/>
        <end position="173"/>
    </location>
</feature>
<dbReference type="InterPro" id="IPR043128">
    <property type="entry name" value="Rev_trsase/Diguanyl_cyclase"/>
</dbReference>
<dbReference type="Proteomes" id="UP001597183">
    <property type="component" value="Unassembled WGS sequence"/>
</dbReference>
<keyword evidence="1" id="KW-0812">Transmembrane</keyword>
<protein>
    <submittedName>
        <fullName evidence="4">Bifunctional diguanylate cyclase/phosphodiesterase</fullName>
    </submittedName>
</protein>
<dbReference type="InterPro" id="IPR050706">
    <property type="entry name" value="Cyclic-di-GMP_PDE-like"/>
</dbReference>